<dbReference type="PROSITE" id="PS00102">
    <property type="entry name" value="PHOSPHORYLASE"/>
    <property type="match status" value="1"/>
</dbReference>
<evidence type="ECO:0000256" key="6">
    <source>
        <dbReference type="ARBA" id="ARBA00022533"/>
    </source>
</evidence>
<dbReference type="OrthoDB" id="7229284at2"/>
<dbReference type="Proteomes" id="UP000324065">
    <property type="component" value="Unassembled WGS sequence"/>
</dbReference>
<comment type="function">
    <text evidence="13">Allosteric enzyme that catalyzes the rate-limiting step in glycogen catabolism, the phosphorolytic cleavage of glycogen to produce glucose-1-phosphate, and plays a central role in maintaining cellular and organismal glucose homeostasis.</text>
</comment>
<keyword evidence="9 12" id="KW-0663">Pyridoxal phosphate</keyword>
<comment type="similarity">
    <text evidence="4 13">Belongs to the glycogen phosphorylase family.</text>
</comment>
<comment type="caution">
    <text evidence="14">The sequence shown here is derived from an EMBL/GenBank/DDBJ whole genome shotgun (WGS) entry which is preliminary data.</text>
</comment>
<dbReference type="InterPro" id="IPR011833">
    <property type="entry name" value="Glycg_phsphrylas"/>
</dbReference>
<dbReference type="EC" id="2.4.1.1" evidence="13"/>
<dbReference type="CDD" id="cd04300">
    <property type="entry name" value="GT35_Glycogen_Phosphorylase"/>
    <property type="match status" value="1"/>
</dbReference>
<dbReference type="SUPFAM" id="SSF53756">
    <property type="entry name" value="UDP-Glycosyltransferase/glycogen phosphorylase"/>
    <property type="match status" value="1"/>
</dbReference>
<dbReference type="GO" id="GO:0005737">
    <property type="term" value="C:cytoplasm"/>
    <property type="evidence" value="ECO:0007669"/>
    <property type="project" value="UniProtKB-SubCell"/>
</dbReference>
<gene>
    <name evidence="14" type="ORF">F1188_05030</name>
</gene>
<dbReference type="AlphaFoldDB" id="A0A5M6IGJ0"/>
<dbReference type="Pfam" id="PF00343">
    <property type="entry name" value="Phosphorylase"/>
    <property type="match status" value="1"/>
</dbReference>
<comment type="function">
    <text evidence="11">Phosphorylase is an important allosteric enzyme in carbohydrate metabolism. Enzymes from different sources differ in their regulatory mechanisms and in their natural substrates. However, all known phosphorylases share catalytic and structural properties.</text>
</comment>
<dbReference type="EMBL" id="VWPJ01000003">
    <property type="protein sequence ID" value="KAA5606698.1"/>
    <property type="molecule type" value="Genomic_DNA"/>
</dbReference>
<proteinExistence type="inferred from homology"/>
<dbReference type="GO" id="GO:0005980">
    <property type="term" value="P:glycogen catabolic process"/>
    <property type="evidence" value="ECO:0007669"/>
    <property type="project" value="UniProtKB-ARBA"/>
</dbReference>
<keyword evidence="8 13" id="KW-0808">Transferase</keyword>
<dbReference type="RefSeq" id="WP_150061299.1">
    <property type="nucleotide sequence ID" value="NZ_JACHII010000005.1"/>
</dbReference>
<evidence type="ECO:0000313" key="15">
    <source>
        <dbReference type="Proteomes" id="UP000324065"/>
    </source>
</evidence>
<dbReference type="PIRSF" id="PIRSF000460">
    <property type="entry name" value="Pprylas_GlgP"/>
    <property type="match status" value="1"/>
</dbReference>
<evidence type="ECO:0000256" key="7">
    <source>
        <dbReference type="ARBA" id="ARBA00022676"/>
    </source>
</evidence>
<dbReference type="PANTHER" id="PTHR11468:SF3">
    <property type="entry name" value="GLYCOGEN PHOSPHORYLASE, LIVER FORM"/>
    <property type="match status" value="1"/>
</dbReference>
<dbReference type="InterPro" id="IPR000811">
    <property type="entry name" value="Glyco_trans_35"/>
</dbReference>
<reference evidence="14 15" key="1">
    <citation type="submission" date="2019-09" db="EMBL/GenBank/DDBJ databases">
        <title>Genome sequence of Roseospira marina, one of the more divergent members of the non-sulfur purple photosynthetic bacterial family, the Rhodospirillaceae.</title>
        <authorList>
            <person name="Meyer T."/>
            <person name="Kyndt J."/>
        </authorList>
    </citation>
    <scope>NUCLEOTIDE SEQUENCE [LARGE SCALE GENOMIC DNA]</scope>
    <source>
        <strain evidence="14 15">DSM 15113</strain>
    </source>
</reference>
<sequence>MVDSGSVGAATAVSGSVLDGRGPKAKGSEVDALKRRLHRHLRHSLGKGPVGSTTLDWYMALALSTRDLMVETWMDSSHRAYANDAKRVYYLSMEFLVGRSLTASLLATGSLDLARQTLTEMGLDFDAVCDQEPEAALGNGGLGRLAACLMESMATLGIPARGYGIYYDYGMFSQYIDAGQQVEMPERWLRYGNVWAFNRPEVLTPVRFYGRTEDGLDLRGRRVRRWLDGEEVLAEAHDLLVPGHGCWTVNAIRLWSAQASRAFDLRRFNQGDYINAVAEQSQSESLSHVLYPDDSTGMGKALRLKQEYFFVAASLADIVRRFRTAHDDFTKFPQKVAIQLNDTHPALAVPELMRLLMDEHGLAWDEAWSICHGTFSYTNHTLLPEALETWPVDLIGSMLPRHMEIIYAINHQFLEGVRKSAPKPDDACVARLSMIDEGGERRVRMAHLAFVGSHRVNGVAALHTDLMRGGIFADLHRTFPDRIVNKTNGITPRRWLQGANRPLSALITRHIGDRWVANLDELRGLVPLAEDAAFREEFRAVKRLNKEALGRYVDARLGVELDPDTLFDVQVKRIHEYKRQLLNVLHVITLYNRIRAGRAEDQPPRTVLLAGKAAPGYYMAKLIIRLIHDVARVINADPLVAGRLRLVFVPDYNVSVAEHIMPAADLSEQISTAGTEASGTGNMKLALNGALTIGTRDGANVEIGDEVGEENIFFFGLSAERANAMRTRGGHDPWQYYTGDPDLHMVLDMIGQGAFSPDEPDRYRPIVDSLTRHGDYYLLLADYADYVACQERVGRAYQDADTWSRMAILNVARIGRFSSDVTVADYAADIWHVPVQTEPGRTG</sequence>
<keyword evidence="7 13" id="KW-0328">Glycosyltransferase</keyword>
<comment type="subcellular location">
    <subcellularLocation>
        <location evidence="3">Cytoplasm</location>
    </subcellularLocation>
</comment>
<evidence type="ECO:0000256" key="10">
    <source>
        <dbReference type="ARBA" id="ARBA00023277"/>
    </source>
</evidence>
<organism evidence="14 15">
    <name type="scientific">Roseospira marina</name>
    <dbReference type="NCBI Taxonomy" id="140057"/>
    <lineage>
        <taxon>Bacteria</taxon>
        <taxon>Pseudomonadati</taxon>
        <taxon>Pseudomonadota</taxon>
        <taxon>Alphaproteobacteria</taxon>
        <taxon>Rhodospirillales</taxon>
        <taxon>Rhodospirillaceae</taxon>
        <taxon>Roseospira</taxon>
    </lineage>
</organism>
<dbReference type="PANTHER" id="PTHR11468">
    <property type="entry name" value="GLYCOGEN PHOSPHORYLASE"/>
    <property type="match status" value="1"/>
</dbReference>
<evidence type="ECO:0000256" key="5">
    <source>
        <dbReference type="ARBA" id="ARBA00022490"/>
    </source>
</evidence>
<dbReference type="FunFam" id="3.40.50.2000:FF:000003">
    <property type="entry name" value="Alpha-1,4 glucan phosphorylase"/>
    <property type="match status" value="1"/>
</dbReference>
<evidence type="ECO:0000256" key="9">
    <source>
        <dbReference type="ARBA" id="ARBA00022898"/>
    </source>
</evidence>
<comment type="cofactor">
    <cofactor evidence="2 13">
        <name>pyridoxal 5'-phosphate</name>
        <dbReference type="ChEBI" id="CHEBI:597326"/>
    </cofactor>
</comment>
<dbReference type="GO" id="GO:0030170">
    <property type="term" value="F:pyridoxal phosphate binding"/>
    <property type="evidence" value="ECO:0007669"/>
    <property type="project" value="InterPro"/>
</dbReference>
<evidence type="ECO:0000256" key="1">
    <source>
        <dbReference type="ARBA" id="ARBA00001275"/>
    </source>
</evidence>
<evidence type="ECO:0000256" key="4">
    <source>
        <dbReference type="ARBA" id="ARBA00006047"/>
    </source>
</evidence>
<comment type="catalytic activity">
    <reaction evidence="1 13">
        <text>[(1-&gt;4)-alpha-D-glucosyl](n) + phosphate = [(1-&gt;4)-alpha-D-glucosyl](n-1) + alpha-D-glucose 1-phosphate</text>
        <dbReference type="Rhea" id="RHEA:41732"/>
        <dbReference type="Rhea" id="RHEA-COMP:9584"/>
        <dbReference type="Rhea" id="RHEA-COMP:9586"/>
        <dbReference type="ChEBI" id="CHEBI:15444"/>
        <dbReference type="ChEBI" id="CHEBI:43474"/>
        <dbReference type="ChEBI" id="CHEBI:58601"/>
        <dbReference type="EC" id="2.4.1.1"/>
    </reaction>
</comment>
<evidence type="ECO:0000313" key="14">
    <source>
        <dbReference type="EMBL" id="KAA5606698.1"/>
    </source>
</evidence>
<keyword evidence="10 13" id="KW-0119">Carbohydrate metabolism</keyword>
<keyword evidence="6" id="KW-0021">Allosteric enzyme</keyword>
<dbReference type="GO" id="GO:0008184">
    <property type="term" value="F:glycogen phosphorylase activity"/>
    <property type="evidence" value="ECO:0007669"/>
    <property type="project" value="InterPro"/>
</dbReference>
<dbReference type="Gene3D" id="3.40.50.2000">
    <property type="entry name" value="Glycogen Phosphorylase B"/>
    <property type="match status" value="2"/>
</dbReference>
<evidence type="ECO:0000256" key="11">
    <source>
        <dbReference type="ARBA" id="ARBA00025174"/>
    </source>
</evidence>
<feature type="modified residue" description="N6-(pyridoxal phosphate)lysine" evidence="12">
    <location>
        <position position="684"/>
    </location>
</feature>
<accession>A0A5M6IGJ0</accession>
<keyword evidence="15" id="KW-1185">Reference proteome</keyword>
<name>A0A5M6IGJ0_9PROT</name>
<dbReference type="NCBIfam" id="TIGR02093">
    <property type="entry name" value="P_ylase"/>
    <property type="match status" value="1"/>
</dbReference>
<evidence type="ECO:0000256" key="2">
    <source>
        <dbReference type="ARBA" id="ARBA00001933"/>
    </source>
</evidence>
<evidence type="ECO:0000256" key="3">
    <source>
        <dbReference type="ARBA" id="ARBA00004496"/>
    </source>
</evidence>
<keyword evidence="5" id="KW-0963">Cytoplasm</keyword>
<protein>
    <recommendedName>
        <fullName evidence="13">Alpha-1,4 glucan phosphorylase</fullName>
        <ecNumber evidence="13">2.4.1.1</ecNumber>
    </recommendedName>
</protein>
<dbReference type="FunFam" id="3.40.50.2000:FF:000153">
    <property type="entry name" value="Alpha-1,4 glucan phosphorylase"/>
    <property type="match status" value="1"/>
</dbReference>
<evidence type="ECO:0000256" key="13">
    <source>
        <dbReference type="RuleBase" id="RU000587"/>
    </source>
</evidence>
<evidence type="ECO:0000256" key="12">
    <source>
        <dbReference type="PIRSR" id="PIRSR000460-1"/>
    </source>
</evidence>
<dbReference type="InterPro" id="IPR035090">
    <property type="entry name" value="Pyridoxal_P_attach_site"/>
</dbReference>
<evidence type="ECO:0000256" key="8">
    <source>
        <dbReference type="ARBA" id="ARBA00022679"/>
    </source>
</evidence>